<keyword evidence="3" id="KW-1185">Reference proteome</keyword>
<dbReference type="Pfam" id="PF08666">
    <property type="entry name" value="SAF"/>
    <property type="match status" value="1"/>
</dbReference>
<reference evidence="2" key="1">
    <citation type="submission" date="2015-10" db="EMBL/GenBank/DDBJ databases">
        <title>Draft genome sequence of Salegentibacter mishustinae KCTC 12263.</title>
        <authorList>
            <person name="Lin W."/>
            <person name="Zheng Q."/>
        </authorList>
    </citation>
    <scope>NUCLEOTIDE SEQUENCE [LARGE SCALE GENOMIC DNA]</scope>
    <source>
        <strain evidence="2">KCTC 12263</strain>
    </source>
</reference>
<dbReference type="SUPFAM" id="SSF51569">
    <property type="entry name" value="Aldolase"/>
    <property type="match status" value="1"/>
</dbReference>
<accession>A0A0Q9ZH47</accession>
<dbReference type="SUPFAM" id="SSF51269">
    <property type="entry name" value="AFP III-like domain"/>
    <property type="match status" value="1"/>
</dbReference>
<evidence type="ECO:0000313" key="3">
    <source>
        <dbReference type="Proteomes" id="UP000051643"/>
    </source>
</evidence>
<dbReference type="GO" id="GO:0047444">
    <property type="term" value="F:N-acylneuraminate-9-phosphate synthase activity"/>
    <property type="evidence" value="ECO:0007669"/>
    <property type="project" value="TreeGrafter"/>
</dbReference>
<dbReference type="Proteomes" id="UP000051643">
    <property type="component" value="Unassembled WGS sequence"/>
</dbReference>
<proteinExistence type="predicted"/>
<dbReference type="InterPro" id="IPR051690">
    <property type="entry name" value="PseI-like"/>
</dbReference>
<dbReference type="PANTHER" id="PTHR42966">
    <property type="entry name" value="N-ACETYLNEURAMINATE SYNTHASE"/>
    <property type="match status" value="1"/>
</dbReference>
<dbReference type="PROSITE" id="PS50844">
    <property type="entry name" value="AFP_LIKE"/>
    <property type="match status" value="1"/>
</dbReference>
<dbReference type="InterPro" id="IPR013974">
    <property type="entry name" value="SAF"/>
</dbReference>
<organism evidence="2 3">
    <name type="scientific">Salegentibacter mishustinae</name>
    <dbReference type="NCBI Taxonomy" id="270918"/>
    <lineage>
        <taxon>Bacteria</taxon>
        <taxon>Pseudomonadati</taxon>
        <taxon>Bacteroidota</taxon>
        <taxon>Flavobacteriia</taxon>
        <taxon>Flavobacteriales</taxon>
        <taxon>Flavobacteriaceae</taxon>
        <taxon>Salegentibacter</taxon>
    </lineage>
</organism>
<dbReference type="Pfam" id="PF03102">
    <property type="entry name" value="NeuB"/>
    <property type="match status" value="1"/>
</dbReference>
<evidence type="ECO:0000313" key="2">
    <source>
        <dbReference type="EMBL" id="KRG28420.1"/>
    </source>
</evidence>
<dbReference type="InterPro" id="IPR036732">
    <property type="entry name" value="AFP_Neu5c_C_sf"/>
</dbReference>
<dbReference type="InterPro" id="IPR013132">
    <property type="entry name" value="PseI/NeuA/B-like_N"/>
</dbReference>
<dbReference type="Gene3D" id="3.20.20.70">
    <property type="entry name" value="Aldolase class I"/>
    <property type="match status" value="1"/>
</dbReference>
<dbReference type="GO" id="GO:0016051">
    <property type="term" value="P:carbohydrate biosynthetic process"/>
    <property type="evidence" value="ECO:0007669"/>
    <property type="project" value="InterPro"/>
</dbReference>
<gene>
    <name evidence="2" type="ORF">APR42_06465</name>
</gene>
<name>A0A0Q9ZH47_9FLAO</name>
<dbReference type="STRING" id="270918.APR42_06465"/>
<feature type="domain" description="AFP-like" evidence="1">
    <location>
        <begin position="274"/>
        <end position="330"/>
    </location>
</feature>
<dbReference type="EMBL" id="LKTP01000023">
    <property type="protein sequence ID" value="KRG28420.1"/>
    <property type="molecule type" value="Genomic_DNA"/>
</dbReference>
<dbReference type="InterPro" id="IPR057736">
    <property type="entry name" value="SAF_PseI/NeuA/NeuB"/>
</dbReference>
<dbReference type="OrthoDB" id="9814210at2"/>
<dbReference type="RefSeq" id="WP_057482090.1">
    <property type="nucleotide sequence ID" value="NZ_BMWR01000001.1"/>
</dbReference>
<dbReference type="Gene3D" id="3.90.1210.10">
    <property type="entry name" value="Antifreeze-like/N-acetylneuraminic acid synthase C-terminal domain"/>
    <property type="match status" value="1"/>
</dbReference>
<protein>
    <submittedName>
        <fullName evidence="2">N-acetylneuraminate synthase</fullName>
    </submittedName>
</protein>
<dbReference type="CDD" id="cd11615">
    <property type="entry name" value="SAF_NeuB_like"/>
    <property type="match status" value="1"/>
</dbReference>
<comment type="caution">
    <text evidence="2">The sequence shown here is derived from an EMBL/GenBank/DDBJ whole genome shotgun (WGS) entry which is preliminary data.</text>
</comment>
<evidence type="ECO:0000259" key="1">
    <source>
        <dbReference type="PROSITE" id="PS50844"/>
    </source>
</evidence>
<sequence length="330" mass="37364">MFIIAEVGQAHEGSLGLALSYIDALADTGVDAVKFQLHIAEAESSEFEPFRVKFSQQDKTRFDYWKRMEFTLAEWKKIKARCDQKGVEFLASAFSNAAVELLEELGVERYKIGSGEVSNFLLLERIAKTGKPVILSSGMSSFKELDRTVEFLRKRKVEFFILQCTTAYPTKPEDYGLNVISQLRQRYGVMVGYSDHSAKRETCIAATALGAEILEFHAVFDRRSFGPDATSSLEIDEIKSLVKAVRNIETSLEHPVDKSDNFRYKDLKDIFEKSLAVNKDLPAGHKLTFDDLEAKKPKGAGINASQFEKLIGKKIKNNMKQWEFLNEDFI</sequence>
<dbReference type="PANTHER" id="PTHR42966:SF1">
    <property type="entry name" value="SIALIC ACID SYNTHASE"/>
    <property type="match status" value="1"/>
</dbReference>
<dbReference type="InterPro" id="IPR013785">
    <property type="entry name" value="Aldolase_TIM"/>
</dbReference>
<dbReference type="InterPro" id="IPR006190">
    <property type="entry name" value="SAF_AFP_Neu5Ac"/>
</dbReference>
<dbReference type="AlphaFoldDB" id="A0A0Q9ZH47"/>